<sequence>MQVNFLSTMYLSVILLPILKSRATALKPGRLTIVNSGTAMHCELPEAKTDHILSALDLEANFDGMGHHGKSKLLGQLFIQRLSQHVDPGLAKGTGS</sequence>
<dbReference type="OrthoDB" id="542013at2759"/>
<feature type="signal peptide" evidence="1">
    <location>
        <begin position="1"/>
        <end position="25"/>
    </location>
</feature>
<dbReference type="AlphaFoldDB" id="A0A9P5EAI0"/>
<comment type="caution">
    <text evidence="2">The sequence shown here is derived from an EMBL/GenBank/DDBJ whole genome shotgun (WGS) entry which is preliminary data.</text>
</comment>
<protein>
    <submittedName>
        <fullName evidence="2">WW domain containing protein oxidoreductase</fullName>
    </submittedName>
</protein>
<dbReference type="Proteomes" id="UP000737391">
    <property type="component" value="Unassembled WGS sequence"/>
</dbReference>
<name>A0A9P5EAI0_9HYPO</name>
<feature type="chain" id="PRO_5040253698" evidence="1">
    <location>
        <begin position="26"/>
        <end position="96"/>
    </location>
</feature>
<evidence type="ECO:0000256" key="1">
    <source>
        <dbReference type="SAM" id="SignalP"/>
    </source>
</evidence>
<evidence type="ECO:0000313" key="2">
    <source>
        <dbReference type="EMBL" id="KAF4502580.1"/>
    </source>
</evidence>
<dbReference type="EMBL" id="LUFC02000067">
    <property type="protein sequence ID" value="KAF4502580.1"/>
    <property type="molecule type" value="Genomic_DNA"/>
</dbReference>
<organism evidence="2 3">
    <name type="scientific">Fusarium agapanthi</name>
    <dbReference type="NCBI Taxonomy" id="1803897"/>
    <lineage>
        <taxon>Eukaryota</taxon>
        <taxon>Fungi</taxon>
        <taxon>Dikarya</taxon>
        <taxon>Ascomycota</taxon>
        <taxon>Pezizomycotina</taxon>
        <taxon>Sordariomycetes</taxon>
        <taxon>Hypocreomycetidae</taxon>
        <taxon>Hypocreales</taxon>
        <taxon>Nectriaceae</taxon>
        <taxon>Fusarium</taxon>
        <taxon>Fusarium fujikuroi species complex</taxon>
    </lineage>
</organism>
<keyword evidence="1" id="KW-0732">Signal</keyword>
<accession>A0A9P5EAI0</accession>
<gene>
    <name evidence="2" type="ORF">FAGAP_1166</name>
</gene>
<proteinExistence type="predicted"/>
<evidence type="ECO:0000313" key="3">
    <source>
        <dbReference type="Proteomes" id="UP000737391"/>
    </source>
</evidence>
<reference evidence="2" key="1">
    <citation type="submission" date="2020-01" db="EMBL/GenBank/DDBJ databases">
        <title>Identification and distribution of gene clusters putatively required for synthesis of sphingolipid metabolism inhibitors in phylogenetically diverse species of the filamentous fungus Fusarium.</title>
        <authorList>
            <person name="Kim H.-S."/>
            <person name="Busman M."/>
            <person name="Brown D.W."/>
            <person name="Divon H."/>
            <person name="Uhlig S."/>
            <person name="Proctor R.H."/>
        </authorList>
    </citation>
    <scope>NUCLEOTIDE SEQUENCE</scope>
    <source>
        <strain evidence="2">NRRL 31653</strain>
    </source>
</reference>
<keyword evidence="3" id="KW-1185">Reference proteome</keyword>